<dbReference type="SMART" id="SM00671">
    <property type="entry name" value="SEL1"/>
    <property type="match status" value="2"/>
</dbReference>
<dbReference type="SUPFAM" id="SSF81901">
    <property type="entry name" value="HCP-like"/>
    <property type="match status" value="1"/>
</dbReference>
<dbReference type="EMBL" id="CP053418">
    <property type="protein sequence ID" value="QJW85386.1"/>
    <property type="molecule type" value="Genomic_DNA"/>
</dbReference>
<keyword evidence="3" id="KW-1185">Reference proteome</keyword>
<organism evidence="2 3">
    <name type="scientific">Ramlibacter terrae</name>
    <dbReference type="NCBI Taxonomy" id="2732511"/>
    <lineage>
        <taxon>Bacteria</taxon>
        <taxon>Pseudomonadati</taxon>
        <taxon>Pseudomonadota</taxon>
        <taxon>Betaproteobacteria</taxon>
        <taxon>Burkholderiales</taxon>
        <taxon>Comamonadaceae</taxon>
        <taxon>Ramlibacter</taxon>
    </lineage>
</organism>
<accession>A0ABX6P8D3</accession>
<feature type="signal peptide" evidence="1">
    <location>
        <begin position="1"/>
        <end position="29"/>
    </location>
</feature>
<dbReference type="Gene3D" id="1.25.40.10">
    <property type="entry name" value="Tetratricopeptide repeat domain"/>
    <property type="match status" value="1"/>
</dbReference>
<keyword evidence="1" id="KW-0732">Signal</keyword>
<name>A0ABX6P8D3_9BURK</name>
<gene>
    <name evidence="2" type="ORF">HK414_24490</name>
</gene>
<evidence type="ECO:0000313" key="3">
    <source>
        <dbReference type="Proteomes" id="UP000500826"/>
    </source>
</evidence>
<dbReference type="Proteomes" id="UP000500826">
    <property type="component" value="Chromosome"/>
</dbReference>
<evidence type="ECO:0000313" key="2">
    <source>
        <dbReference type="EMBL" id="QJW85386.1"/>
    </source>
</evidence>
<dbReference type="InterPro" id="IPR006597">
    <property type="entry name" value="Sel1-like"/>
</dbReference>
<dbReference type="InterPro" id="IPR011990">
    <property type="entry name" value="TPR-like_helical_dom_sf"/>
</dbReference>
<dbReference type="Pfam" id="PF08238">
    <property type="entry name" value="Sel1"/>
    <property type="match status" value="2"/>
</dbReference>
<evidence type="ECO:0000256" key="1">
    <source>
        <dbReference type="SAM" id="SignalP"/>
    </source>
</evidence>
<sequence length="333" mass="36379">MKPIRQITRTLAASLAGACCGLAIAQAPAAPSAEEVAARNAAAGFMISSLATLAMLRDECESLLGEGADGARSIAFGWWSRNRADIEVAYVWTDRYLQAVRRADPPRYQDAARAVGTDTAEAVARNATQLFRGKLPDAASCRAALDLYAAPTLDVQRLGTNPGLERFAEYGRTLQRIRAEPGYAVPPHVTLNAERSLHYEMSASVLVAQAAVARRDAAAAREAYGSMAERGDARAAYELGTLYMRGEVLEKDDGQAYRWFHRAWLLRESEAINALGVMQRDGRAGPPNARLALALFQLASARAKDPRAKALAERTRRRWRAACRRRNRTPRPA</sequence>
<protein>
    <submittedName>
        <fullName evidence="2">Sel1 repeat family protein</fullName>
    </submittedName>
</protein>
<reference evidence="2 3" key="1">
    <citation type="submission" date="2020-05" db="EMBL/GenBank/DDBJ databases">
        <title>Ramlibacter rhizophilus sp. nov., isolated from rhizosphere soil of national flower Mugunghwa from South Korea.</title>
        <authorList>
            <person name="Zheng-Fei Y."/>
            <person name="Huan T."/>
        </authorList>
    </citation>
    <scope>NUCLEOTIDE SEQUENCE [LARGE SCALE GENOMIC DNA]</scope>
    <source>
        <strain evidence="2 3">H242</strain>
    </source>
</reference>
<proteinExistence type="predicted"/>
<feature type="chain" id="PRO_5046208497" evidence="1">
    <location>
        <begin position="30"/>
        <end position="333"/>
    </location>
</feature>